<evidence type="ECO:0000313" key="1">
    <source>
        <dbReference type="EMBL" id="ALO27713.1"/>
    </source>
</evidence>
<protein>
    <submittedName>
        <fullName evidence="1">Uncharacterized protein</fullName>
    </submittedName>
</protein>
<dbReference type="AlphaFoldDB" id="A0A0S2IVN4"/>
<name>A0A0S2IVN4_LEPBO</name>
<sequence length="57" mass="6563">MAIFLSFKIIVASYISKVLRRLTLYFVFGSGLAGFKITRIRENKCESDYYAAIHRAL</sequence>
<proteinExistence type="predicted"/>
<reference evidence="1 2" key="1">
    <citation type="journal article" date="2015" name="PLoS Negl. Trop. Dis.">
        <title>Distribution of Plasmids in Distinct Leptospira Pathogenic Species.</title>
        <authorList>
            <person name="Wang Y."/>
            <person name="Zhuang X."/>
            <person name="Zhong Y."/>
            <person name="Zhang C."/>
            <person name="Zhang Y."/>
            <person name="Zeng L."/>
            <person name="Zhu Y."/>
            <person name="He P."/>
            <person name="Dong K."/>
            <person name="Pal U."/>
            <person name="Guo X."/>
            <person name="Qin J."/>
        </authorList>
    </citation>
    <scope>NUCLEOTIDE SEQUENCE [LARGE SCALE GENOMIC DNA]</scope>
    <source>
        <strain evidence="1 2">56604</strain>
    </source>
</reference>
<dbReference type="Proteomes" id="UP000058857">
    <property type="component" value="Chromosome 1"/>
</dbReference>
<gene>
    <name evidence="1" type="ORF">LBBP_03524</name>
</gene>
<dbReference type="EMBL" id="CP012029">
    <property type="protein sequence ID" value="ALO27713.1"/>
    <property type="molecule type" value="Genomic_DNA"/>
</dbReference>
<organism evidence="1">
    <name type="scientific">Leptospira borgpetersenii serovar Ballum</name>
    <dbReference type="NCBI Taxonomy" id="280505"/>
    <lineage>
        <taxon>Bacteria</taxon>
        <taxon>Pseudomonadati</taxon>
        <taxon>Spirochaetota</taxon>
        <taxon>Spirochaetia</taxon>
        <taxon>Leptospirales</taxon>
        <taxon>Leptospiraceae</taxon>
        <taxon>Leptospira</taxon>
    </lineage>
</organism>
<accession>A0A0S2IVN4</accession>
<dbReference type="PATRIC" id="fig|280505.15.peg.3436"/>
<evidence type="ECO:0000313" key="2">
    <source>
        <dbReference type="Proteomes" id="UP000058857"/>
    </source>
</evidence>